<name>A0A841L8S2_9SPHN</name>
<comment type="caution">
    <text evidence="3">The sequence shown here is derived from an EMBL/GenBank/DDBJ whole genome shotgun (WGS) entry which is preliminary data.</text>
</comment>
<dbReference type="RefSeq" id="WP_373289701.1">
    <property type="nucleotide sequence ID" value="NZ_BMOX01000004.1"/>
</dbReference>
<feature type="domain" description="DUF6927" evidence="2">
    <location>
        <begin position="139"/>
        <end position="212"/>
    </location>
</feature>
<reference evidence="3 4" key="1">
    <citation type="submission" date="2020-08" db="EMBL/GenBank/DDBJ databases">
        <title>Genomic Encyclopedia of Type Strains, Phase IV (KMG-IV): sequencing the most valuable type-strain genomes for metagenomic binning, comparative biology and taxonomic classification.</title>
        <authorList>
            <person name="Goeker M."/>
        </authorList>
    </citation>
    <scope>NUCLEOTIDE SEQUENCE [LARGE SCALE GENOMIC DNA]</scope>
    <source>
        <strain evidence="3 4">DSM 102189</strain>
    </source>
</reference>
<sequence>MPWRDGRPERPEVHQRKAGAGFTPAQTRPAARRQTMGWTTDIDLPRGSTLKAEVDKLLTFENGEHRSKVLASSIVSSTYYAAVEQHGINGYHAIFAAVILTSTAKNRYGDRSWGYKDMSEDMGPYRYDCPARILDFLTPTDNESALKWRASCREALHRKSKCKTLKAGMVIKLHHPMKFTDGAEIDTFKVVERLFTRGFAFDHGGRLYKPSKAALVATGYDVMTG</sequence>
<dbReference type="Pfam" id="PF21992">
    <property type="entry name" value="DUF6927"/>
    <property type="match status" value="1"/>
</dbReference>
<accession>A0A841L8S2</accession>
<gene>
    <name evidence="3" type="ORF">FHS79_002776</name>
</gene>
<dbReference type="AlphaFoldDB" id="A0A841L8S2"/>
<feature type="compositionally biased region" description="Basic and acidic residues" evidence="1">
    <location>
        <begin position="1"/>
        <end position="15"/>
    </location>
</feature>
<organism evidence="3 4">
    <name type="scientific">Polymorphobacter multimanifer</name>
    <dbReference type="NCBI Taxonomy" id="1070431"/>
    <lineage>
        <taxon>Bacteria</taxon>
        <taxon>Pseudomonadati</taxon>
        <taxon>Pseudomonadota</taxon>
        <taxon>Alphaproteobacteria</taxon>
        <taxon>Sphingomonadales</taxon>
        <taxon>Sphingosinicellaceae</taxon>
        <taxon>Polymorphobacter</taxon>
    </lineage>
</organism>
<keyword evidence="4" id="KW-1185">Reference proteome</keyword>
<proteinExistence type="predicted"/>
<dbReference type="InterPro" id="IPR053845">
    <property type="entry name" value="DUF6927"/>
</dbReference>
<feature type="region of interest" description="Disordered" evidence="1">
    <location>
        <begin position="1"/>
        <end position="38"/>
    </location>
</feature>
<dbReference type="EMBL" id="JACIIV010000021">
    <property type="protein sequence ID" value="MBB6228586.1"/>
    <property type="molecule type" value="Genomic_DNA"/>
</dbReference>
<evidence type="ECO:0000259" key="2">
    <source>
        <dbReference type="Pfam" id="PF21992"/>
    </source>
</evidence>
<dbReference type="Proteomes" id="UP000538147">
    <property type="component" value="Unassembled WGS sequence"/>
</dbReference>
<evidence type="ECO:0000313" key="4">
    <source>
        <dbReference type="Proteomes" id="UP000538147"/>
    </source>
</evidence>
<evidence type="ECO:0000256" key="1">
    <source>
        <dbReference type="SAM" id="MobiDB-lite"/>
    </source>
</evidence>
<protein>
    <recommendedName>
        <fullName evidence="2">DUF6927 domain-containing protein</fullName>
    </recommendedName>
</protein>
<evidence type="ECO:0000313" key="3">
    <source>
        <dbReference type="EMBL" id="MBB6228586.1"/>
    </source>
</evidence>